<dbReference type="EMBL" id="KV784358">
    <property type="protein sequence ID" value="OEU16824.1"/>
    <property type="molecule type" value="Genomic_DNA"/>
</dbReference>
<dbReference type="KEGG" id="fcy:FRACYDRAFT_239419"/>
<feature type="region of interest" description="Disordered" evidence="1">
    <location>
        <begin position="356"/>
        <end position="442"/>
    </location>
</feature>
<feature type="compositionally biased region" description="Polar residues" evidence="1">
    <location>
        <begin position="190"/>
        <end position="240"/>
    </location>
</feature>
<keyword evidence="3" id="KW-1185">Reference proteome</keyword>
<organism evidence="2 3">
    <name type="scientific">Fragilariopsis cylindrus CCMP1102</name>
    <dbReference type="NCBI Taxonomy" id="635003"/>
    <lineage>
        <taxon>Eukaryota</taxon>
        <taxon>Sar</taxon>
        <taxon>Stramenopiles</taxon>
        <taxon>Ochrophyta</taxon>
        <taxon>Bacillariophyta</taxon>
        <taxon>Bacillariophyceae</taxon>
        <taxon>Bacillariophycidae</taxon>
        <taxon>Bacillariales</taxon>
        <taxon>Bacillariaceae</taxon>
        <taxon>Fragilariopsis</taxon>
    </lineage>
</organism>
<protein>
    <submittedName>
        <fullName evidence="2">Uncharacterized protein</fullName>
    </submittedName>
</protein>
<feature type="compositionally biased region" description="Polar residues" evidence="1">
    <location>
        <begin position="1"/>
        <end position="34"/>
    </location>
</feature>
<dbReference type="Proteomes" id="UP000095751">
    <property type="component" value="Unassembled WGS sequence"/>
</dbReference>
<feature type="compositionally biased region" description="Low complexity" evidence="1">
    <location>
        <begin position="311"/>
        <end position="322"/>
    </location>
</feature>
<gene>
    <name evidence="2" type="ORF">FRACYDRAFT_239419</name>
</gene>
<feature type="compositionally biased region" description="Polar residues" evidence="1">
    <location>
        <begin position="108"/>
        <end position="123"/>
    </location>
</feature>
<feature type="region of interest" description="Disordered" evidence="1">
    <location>
        <begin position="108"/>
        <end position="331"/>
    </location>
</feature>
<feature type="compositionally biased region" description="Basic residues" evidence="1">
    <location>
        <begin position="449"/>
        <end position="460"/>
    </location>
</feature>
<feature type="compositionally biased region" description="Polar residues" evidence="1">
    <location>
        <begin position="1045"/>
        <end position="1055"/>
    </location>
</feature>
<accession>A0A1E7FFA3</accession>
<evidence type="ECO:0000313" key="2">
    <source>
        <dbReference type="EMBL" id="OEU16824.1"/>
    </source>
</evidence>
<name>A0A1E7FFA3_9STRA</name>
<feature type="compositionally biased region" description="Low complexity" evidence="1">
    <location>
        <begin position="35"/>
        <end position="48"/>
    </location>
</feature>
<dbReference type="AlphaFoldDB" id="A0A1E7FFA3"/>
<feature type="compositionally biased region" description="Low complexity" evidence="1">
    <location>
        <begin position="251"/>
        <end position="304"/>
    </location>
</feature>
<feature type="compositionally biased region" description="Acidic residues" evidence="1">
    <location>
        <begin position="420"/>
        <end position="436"/>
    </location>
</feature>
<feature type="region of interest" description="Disordered" evidence="1">
    <location>
        <begin position="1034"/>
        <end position="1055"/>
    </location>
</feature>
<evidence type="ECO:0000256" key="1">
    <source>
        <dbReference type="SAM" id="MobiDB-lite"/>
    </source>
</evidence>
<feature type="compositionally biased region" description="Low complexity" evidence="1">
    <location>
        <begin position="149"/>
        <end position="188"/>
    </location>
</feature>
<evidence type="ECO:0000313" key="3">
    <source>
        <dbReference type="Proteomes" id="UP000095751"/>
    </source>
</evidence>
<sequence>MPQTTFGPPRTFKTSPSDGHHMLSSTVADTKQPATSSKKSVLSTVSTSMKQRVSPGLIDDKGYRGYGLDISDDISDLDGLAKIIPSNITTSSDTSIHFDPQCCSIASHSSSYTDNSATATVQSLGKPRARYTMERGYTLEQPPSSTFEASQSSKLSQSQASQSWSSPSTNASQSWSSPSTTASSVKASRFGSQVTWSSTSKASSFAPDVSNSATTMKHPPSSTAKSSTMKHPPSSTAKSSTMKHRPSSTAKSSTMKQRSSSTTKSSTMKQRSSSTSKSSTMKQRSSFTSKSSTLKQRSSSTLKSSTRKQRSSSPLKSSSFSPGCPPCPSGTIPSFTGPVTVPILGRTADTFIDLLSSSDSESDSDMPDDMPDLVSGQRCDSSSDEESDEDSTDAGAKTIIPSARRSTRIPPNVPLPSYFEGEDDEDDDDDDEEDGEVSFGFGFNRYYSKPRKRSKKRQSKKPSCAPKAIPPQSIERYCAGSKIWSGPLCPKGICLVVQTETEVHVVQDCPAGQVYIFRQLSSLVHLQQVDSELAAFLKAGFAKDFPVLLYRMNRNHVTSFCVIFNESNTNSPILDSMDFNKLNRLLSEVDPLNVYGCLRQAKRSSISYGYASSRCTRRDECGTSVPNLLKNTLEPVIKDLFVSMSSIFRLKMLPIWAKFIPDAKRLPFAASIAPDNVLEGLTIHLTNRKNLLLPHKDVNNPVYDETSQLALVVGACRWVDGNRIGTTAYFRKSISVSMVRSDVMAPLLEELTTRIRRGVTWTRIISPFHVTSILWVISVLMCMDIFPNSAYFFDLAVFELVERKVLYHGEAAAIGQHLATRMVHYRDLYYAHKTTRTGKRLKLGVFRYHSSKQFPLVLHLLSPSDWIECAVKKLVVCLFIWKRAPTKPNLTTIDGIYDSCSALFQDTVHGMGPLSAKHQLSVLSALGCVPSWLRTYTSVEGRVLEFFEKRYPKLAWTGLAGRKTLSGIQTYLQNRFHDIWEILRVENLLCKVYRLINPNGSDSAFVDIHRNDQILIVEVESRYSIHFANGKSMQPMGGGGSGNGANTRNSKLSPT</sequence>
<feature type="compositionally biased region" description="Acidic residues" evidence="1">
    <location>
        <begin position="382"/>
        <end position="392"/>
    </location>
</feature>
<feature type="region of interest" description="Disordered" evidence="1">
    <location>
        <begin position="1"/>
        <end position="49"/>
    </location>
</feature>
<reference evidence="2 3" key="1">
    <citation type="submission" date="2016-09" db="EMBL/GenBank/DDBJ databases">
        <title>Extensive genetic diversity and differential bi-allelic expression allows diatom success in the polar Southern Ocean.</title>
        <authorList>
            <consortium name="DOE Joint Genome Institute"/>
            <person name="Mock T."/>
            <person name="Otillar R.P."/>
            <person name="Strauss J."/>
            <person name="Dupont C."/>
            <person name="Frickenhaus S."/>
            <person name="Maumus F."/>
            <person name="Mcmullan M."/>
            <person name="Sanges R."/>
            <person name="Schmutz J."/>
            <person name="Toseland A."/>
            <person name="Valas R."/>
            <person name="Veluchamy A."/>
            <person name="Ward B.J."/>
            <person name="Allen A."/>
            <person name="Barry K."/>
            <person name="Falciatore A."/>
            <person name="Ferrante M."/>
            <person name="Fortunato A.E."/>
            <person name="Gloeckner G."/>
            <person name="Gruber A."/>
            <person name="Hipkin R."/>
            <person name="Janech M."/>
            <person name="Kroth P."/>
            <person name="Leese F."/>
            <person name="Lindquist E."/>
            <person name="Lyon B.R."/>
            <person name="Martin J."/>
            <person name="Mayer C."/>
            <person name="Parker M."/>
            <person name="Quesneville H."/>
            <person name="Raymond J."/>
            <person name="Uhlig C."/>
            <person name="Valentin K.U."/>
            <person name="Worden A.Z."/>
            <person name="Armbrust E.V."/>
            <person name="Bowler C."/>
            <person name="Green B."/>
            <person name="Moulton V."/>
            <person name="Van Oosterhout C."/>
            <person name="Grigoriev I."/>
        </authorList>
    </citation>
    <scope>NUCLEOTIDE SEQUENCE [LARGE SCALE GENOMIC DNA]</scope>
    <source>
        <strain evidence="2 3">CCMP1102</strain>
    </source>
</reference>
<feature type="compositionally biased region" description="Acidic residues" evidence="1">
    <location>
        <begin position="360"/>
        <end position="371"/>
    </location>
</feature>
<proteinExistence type="predicted"/>
<dbReference type="InParanoid" id="A0A1E7FFA3"/>
<feature type="region of interest" description="Disordered" evidence="1">
    <location>
        <begin position="449"/>
        <end position="468"/>
    </location>
</feature>